<reference evidence="4" key="1">
    <citation type="submission" date="2016-10" db="EMBL/GenBank/DDBJ databases">
        <authorList>
            <person name="Varghese N."/>
            <person name="Submissions S."/>
        </authorList>
    </citation>
    <scope>NUCLEOTIDE SEQUENCE [LARGE SCALE GENOMIC DNA]</scope>
    <source>
        <strain evidence="4">DSM 24729</strain>
    </source>
</reference>
<dbReference type="InterPro" id="IPR020084">
    <property type="entry name" value="NUDIX_hydrolase_CS"/>
</dbReference>
<protein>
    <submittedName>
        <fullName evidence="3">Isopentenyldiphosphate isomerase</fullName>
    </submittedName>
</protein>
<dbReference type="PANTHER" id="PTHR10885">
    <property type="entry name" value="ISOPENTENYL-DIPHOSPHATE DELTA-ISOMERASE"/>
    <property type="match status" value="1"/>
</dbReference>
<dbReference type="Pfam" id="PF00293">
    <property type="entry name" value="NUDIX"/>
    <property type="match status" value="1"/>
</dbReference>
<feature type="domain" description="Nudix hydrolase" evidence="2">
    <location>
        <begin position="29"/>
        <end position="176"/>
    </location>
</feature>
<gene>
    <name evidence="3" type="ORF">SAMN04487992_112108</name>
</gene>
<dbReference type="EMBL" id="FNBD01000012">
    <property type="protein sequence ID" value="SDF36159.1"/>
    <property type="molecule type" value="Genomic_DNA"/>
</dbReference>
<organism evidence="3 4">
    <name type="scientific">Cellulophaga baltica</name>
    <dbReference type="NCBI Taxonomy" id="76594"/>
    <lineage>
        <taxon>Bacteria</taxon>
        <taxon>Pseudomonadati</taxon>
        <taxon>Bacteroidota</taxon>
        <taxon>Flavobacteriia</taxon>
        <taxon>Flavobacteriales</taxon>
        <taxon>Flavobacteriaceae</taxon>
        <taxon>Cellulophaga</taxon>
    </lineage>
</organism>
<dbReference type="InterPro" id="IPR015797">
    <property type="entry name" value="NUDIX_hydrolase-like_dom_sf"/>
</dbReference>
<evidence type="ECO:0000256" key="1">
    <source>
        <dbReference type="ARBA" id="ARBA00022801"/>
    </source>
</evidence>
<evidence type="ECO:0000259" key="2">
    <source>
        <dbReference type="PROSITE" id="PS51462"/>
    </source>
</evidence>
<dbReference type="eggNOG" id="COG1443">
    <property type="taxonomic scope" value="Bacteria"/>
</dbReference>
<dbReference type="Gene3D" id="3.90.79.10">
    <property type="entry name" value="Nucleoside Triphosphate Pyrophosphohydrolase"/>
    <property type="match status" value="1"/>
</dbReference>
<dbReference type="SUPFAM" id="SSF55811">
    <property type="entry name" value="Nudix"/>
    <property type="match status" value="1"/>
</dbReference>
<accession>A0A1G7KH51</accession>
<keyword evidence="4" id="KW-1185">Reference proteome</keyword>
<dbReference type="GO" id="GO:0016787">
    <property type="term" value="F:hydrolase activity"/>
    <property type="evidence" value="ECO:0007669"/>
    <property type="project" value="UniProtKB-KW"/>
</dbReference>
<evidence type="ECO:0000313" key="4">
    <source>
        <dbReference type="Proteomes" id="UP000182114"/>
    </source>
</evidence>
<keyword evidence="1" id="KW-0378">Hydrolase</keyword>
<dbReference type="CDD" id="cd04692">
    <property type="entry name" value="NUDIX_Hydrolase"/>
    <property type="match status" value="1"/>
</dbReference>
<dbReference type="RefSeq" id="WP_074539204.1">
    <property type="nucleotide sequence ID" value="NZ_FNBD01000012.1"/>
</dbReference>
<dbReference type="AlphaFoldDB" id="A0A1G7KH51"/>
<dbReference type="GO" id="GO:0016853">
    <property type="term" value="F:isomerase activity"/>
    <property type="evidence" value="ECO:0007669"/>
    <property type="project" value="UniProtKB-KW"/>
</dbReference>
<dbReference type="PROSITE" id="PS00893">
    <property type="entry name" value="NUDIX_BOX"/>
    <property type="match status" value="1"/>
</dbReference>
<proteinExistence type="predicted"/>
<name>A0A1G7KH51_9FLAO</name>
<dbReference type="PANTHER" id="PTHR10885:SF0">
    <property type="entry name" value="ISOPENTENYL-DIPHOSPHATE DELTA-ISOMERASE"/>
    <property type="match status" value="1"/>
</dbReference>
<dbReference type="PROSITE" id="PS51462">
    <property type="entry name" value="NUDIX"/>
    <property type="match status" value="1"/>
</dbReference>
<dbReference type="Proteomes" id="UP000182114">
    <property type="component" value="Unassembled WGS sequence"/>
</dbReference>
<keyword evidence="3" id="KW-0413">Isomerase</keyword>
<sequence>MDELIDIVTDNGLKTGETVLKSVAHRDGIFHQTVHIWFYTKNHQILLQQRGKDKNTFPLLFDVSVAGHIHAGEAVEVAALREIEEEIGLLVSKKDLKKIGVFKSIQNHHSELIDAEFHHTFIAELKAPLQELIKQESEVEDLQLTSLIKFSEETWGMANSKKYVPHSATYYKTVIKAIKKEL</sequence>
<dbReference type="InterPro" id="IPR000086">
    <property type="entry name" value="NUDIX_hydrolase_dom"/>
</dbReference>
<evidence type="ECO:0000313" key="3">
    <source>
        <dbReference type="EMBL" id="SDF36159.1"/>
    </source>
</evidence>